<comment type="caution">
    <text evidence="1">The sequence shown here is derived from an EMBL/GenBank/DDBJ whole genome shotgun (WGS) entry which is preliminary data.</text>
</comment>
<dbReference type="EMBL" id="BART01006629">
    <property type="protein sequence ID" value="GAG67044.1"/>
    <property type="molecule type" value="Genomic_DNA"/>
</dbReference>
<dbReference type="InterPro" id="IPR007152">
    <property type="entry name" value="DUF354"/>
</dbReference>
<dbReference type="Gene3D" id="3.40.50.2000">
    <property type="entry name" value="Glycogen Phosphorylase B"/>
    <property type="match status" value="1"/>
</dbReference>
<proteinExistence type="predicted"/>
<reference evidence="1" key="1">
    <citation type="journal article" date="2014" name="Front. Microbiol.">
        <title>High frequency of phylogenetically diverse reductive dehalogenase-homologous genes in deep subseafloor sedimentary metagenomes.</title>
        <authorList>
            <person name="Kawai M."/>
            <person name="Futagami T."/>
            <person name="Toyoda A."/>
            <person name="Takaki Y."/>
            <person name="Nishi S."/>
            <person name="Hori S."/>
            <person name="Arai W."/>
            <person name="Tsubouchi T."/>
            <person name="Morono Y."/>
            <person name="Uchiyama I."/>
            <person name="Ito T."/>
            <person name="Fujiyama A."/>
            <person name="Inagaki F."/>
            <person name="Takami H."/>
        </authorList>
    </citation>
    <scope>NUCLEOTIDE SEQUENCE</scope>
    <source>
        <strain evidence="1">Expedition CK06-06</strain>
    </source>
</reference>
<accession>X0ZCQ7</accession>
<dbReference type="PANTHER" id="PTHR39662">
    <property type="entry name" value="DUF354 DOMAIN-CONTAINING PROTEIN-RELATED"/>
    <property type="match status" value="1"/>
</dbReference>
<dbReference type="Pfam" id="PF04007">
    <property type="entry name" value="DUF354"/>
    <property type="match status" value="1"/>
</dbReference>
<gene>
    <name evidence="1" type="ORF">S01H4_15131</name>
</gene>
<feature type="non-terminal residue" evidence="1">
    <location>
        <position position="1"/>
    </location>
</feature>
<dbReference type="PIRSF" id="PIRSF005357">
    <property type="entry name" value="UCP005357"/>
    <property type="match status" value="1"/>
</dbReference>
<dbReference type="SUPFAM" id="SSF53756">
    <property type="entry name" value="UDP-Glycosyltransferase/glycogen phosphorylase"/>
    <property type="match status" value="1"/>
</dbReference>
<dbReference type="PANTHER" id="PTHR39662:SF1">
    <property type="entry name" value="DUF354 DOMAIN-CONTAINING PROTEIN"/>
    <property type="match status" value="1"/>
</dbReference>
<organism evidence="1">
    <name type="scientific">marine sediment metagenome</name>
    <dbReference type="NCBI Taxonomy" id="412755"/>
    <lineage>
        <taxon>unclassified sequences</taxon>
        <taxon>metagenomes</taxon>
        <taxon>ecological metagenomes</taxon>
    </lineage>
</organism>
<evidence type="ECO:0000313" key="1">
    <source>
        <dbReference type="EMBL" id="GAG67044.1"/>
    </source>
</evidence>
<evidence type="ECO:0008006" key="2">
    <source>
        <dbReference type="Google" id="ProtNLM"/>
    </source>
</evidence>
<dbReference type="AlphaFoldDB" id="X0ZCQ7"/>
<name>X0ZCQ7_9ZZZZ</name>
<sequence length="350" mass="40613">AIMFYSLLNKFKREDAELLITARDYDSTFQILDDLNISYQKVGKHGGEKLEDKLETYIHRLAELFPFVTKFKPDYFITFSSVEGARISYGLNIPSIGYNDEPRNVPVCKLLFPYLDKIIIPACVPEQLYINLHANPNKLITYNGIDEIAWLSEYEPNPKILEKHSLEKGKFVIIRSEPSFASYFIDKLKPEESLISQFFPPIFTKFPDLKYFLIVRTEKQEMFLKKKLKNYINNSNIKIARYMPDMVDLCYYSALVISGGGTIVRESSLLNVPSIEYFPGDSAPQEHFLIDNGFPLLHIKECEEIVKKSIEIISSKPNSDRFNNSFKEKIKKFENPNEICFNFVKDNLID</sequence>
<protein>
    <recommendedName>
        <fullName evidence="2">DUF354 domain-containing protein</fullName>
    </recommendedName>
</protein>